<dbReference type="PROSITE" id="PS50197">
    <property type="entry name" value="BEACH"/>
    <property type="match status" value="1"/>
</dbReference>
<dbReference type="PANTHER" id="PTHR13743:SF123">
    <property type="entry name" value="PROTEIN FAN"/>
    <property type="match status" value="1"/>
</dbReference>
<dbReference type="SMART" id="SM01026">
    <property type="entry name" value="Beach"/>
    <property type="match status" value="1"/>
</dbReference>
<accession>A0A812PAJ8</accession>
<feature type="repeat" description="WD" evidence="1">
    <location>
        <begin position="337"/>
        <end position="378"/>
    </location>
</feature>
<keyword evidence="1" id="KW-0853">WD repeat</keyword>
<dbReference type="InterPro" id="IPR000409">
    <property type="entry name" value="BEACH_dom"/>
</dbReference>
<gene>
    <name evidence="3" type="primary">BCHB</name>
    <name evidence="3" type="ORF">SNAT2548_LOCUS17059</name>
</gene>
<comment type="caution">
    <text evidence="3">The sequence shown here is derived from an EMBL/GenBank/DDBJ whole genome shotgun (WGS) entry which is preliminary data.</text>
</comment>
<dbReference type="InterPro" id="IPR050865">
    <property type="entry name" value="BEACH_Domain"/>
</dbReference>
<proteinExistence type="predicted"/>
<dbReference type="Gene3D" id="2.130.10.10">
    <property type="entry name" value="YVTN repeat-like/Quinoprotein amine dehydrogenase"/>
    <property type="match status" value="1"/>
</dbReference>
<dbReference type="InterPro" id="IPR015943">
    <property type="entry name" value="WD40/YVTN_repeat-like_dom_sf"/>
</dbReference>
<name>A0A812PAJ8_9DINO</name>
<feature type="domain" description="BEACH" evidence="2">
    <location>
        <begin position="1"/>
        <end position="146"/>
    </location>
</feature>
<dbReference type="SUPFAM" id="SSF50978">
    <property type="entry name" value="WD40 repeat-like"/>
    <property type="match status" value="1"/>
</dbReference>
<evidence type="ECO:0000256" key="1">
    <source>
        <dbReference type="PROSITE-ProRule" id="PRU00221"/>
    </source>
</evidence>
<dbReference type="Gene3D" id="1.10.1540.10">
    <property type="entry name" value="BEACH domain"/>
    <property type="match status" value="1"/>
</dbReference>
<reference evidence="3" key="1">
    <citation type="submission" date="2021-02" db="EMBL/GenBank/DDBJ databases">
        <authorList>
            <person name="Dougan E. K."/>
            <person name="Rhodes N."/>
            <person name="Thang M."/>
            <person name="Chan C."/>
        </authorList>
    </citation>
    <scope>NUCLEOTIDE SEQUENCE</scope>
</reference>
<dbReference type="Pfam" id="PF02138">
    <property type="entry name" value="Beach"/>
    <property type="match status" value="1"/>
</dbReference>
<dbReference type="OrthoDB" id="26681at2759"/>
<dbReference type="SUPFAM" id="SSF81837">
    <property type="entry name" value="BEACH domain"/>
    <property type="match status" value="1"/>
</dbReference>
<dbReference type="InterPro" id="IPR036372">
    <property type="entry name" value="BEACH_dom_sf"/>
</dbReference>
<protein>
    <submittedName>
        <fullName evidence="3">BCHB protein</fullName>
    </submittedName>
</protein>
<dbReference type="AlphaFoldDB" id="A0A812PAJ8"/>
<keyword evidence="4" id="KW-1185">Reference proteome</keyword>
<dbReference type="EMBL" id="CAJNDS010002100">
    <property type="protein sequence ID" value="CAE7325891.1"/>
    <property type="molecule type" value="Genomic_DNA"/>
</dbReference>
<sequence length="563" mass="59671">MHEIVGSFESTASLMELIPEFFVLPADWLENSLSIVTPEFPLGDVGLPRWASGVSDFISKMRAALESEHVSQHLPSWIDLIFGFKQSGDNAVKADNLFHPVCYVGSKGSPEEAVDALSLPMEVLETQLQEFGRMPRQLFFEAHPPRLRTPKWALRKLQDEASQSEPWYKAVRSIARESLEGTLEPDFGKGGYGAPAAVNGAGKANPAQRPVSQAGMPASRAQFQGGDLWRSRAGSLASLRSLTAQVVAPFAVSGGITGMASCSTNLYAVGEDGCLRVSPLPTGTDASAQVSSRRNFRISPMPLSAIAALDTELLALGGHDNAVVLYSTSCGSSLSRSQMHADTVTCLGASPCRTMLVSGSRDQSVVTWTLTSASLKSETIFDDLQQPVACAACSGPLVLGASDQQLMAWDRRSGQPVLDRELDGVAIACALSDATSSASGCTYAAALDDRGELRLWDLRQCSESLRLGTAGSGLLSAGCFLTDFSAWAILGGVAPSGHPALVLWDIPQQREVHSWVLEELDGGGASDITYLLKPPGTGEAAWRSDVPLLCANASGRVYALAPG</sequence>
<dbReference type="PROSITE" id="PS50082">
    <property type="entry name" value="WD_REPEATS_2"/>
    <property type="match status" value="1"/>
</dbReference>
<dbReference type="InterPro" id="IPR001680">
    <property type="entry name" value="WD40_rpt"/>
</dbReference>
<evidence type="ECO:0000313" key="3">
    <source>
        <dbReference type="EMBL" id="CAE7325891.1"/>
    </source>
</evidence>
<evidence type="ECO:0000259" key="2">
    <source>
        <dbReference type="PROSITE" id="PS50197"/>
    </source>
</evidence>
<dbReference type="PROSITE" id="PS50294">
    <property type="entry name" value="WD_REPEATS_REGION"/>
    <property type="match status" value="1"/>
</dbReference>
<dbReference type="Proteomes" id="UP000604046">
    <property type="component" value="Unassembled WGS sequence"/>
</dbReference>
<dbReference type="SMART" id="SM00320">
    <property type="entry name" value="WD40"/>
    <property type="match status" value="4"/>
</dbReference>
<dbReference type="InterPro" id="IPR036322">
    <property type="entry name" value="WD40_repeat_dom_sf"/>
</dbReference>
<dbReference type="PANTHER" id="PTHR13743">
    <property type="entry name" value="BEIGE/BEACH-RELATED"/>
    <property type="match status" value="1"/>
</dbReference>
<organism evidence="3 4">
    <name type="scientific">Symbiodinium natans</name>
    <dbReference type="NCBI Taxonomy" id="878477"/>
    <lineage>
        <taxon>Eukaryota</taxon>
        <taxon>Sar</taxon>
        <taxon>Alveolata</taxon>
        <taxon>Dinophyceae</taxon>
        <taxon>Suessiales</taxon>
        <taxon>Symbiodiniaceae</taxon>
        <taxon>Symbiodinium</taxon>
    </lineage>
</organism>
<evidence type="ECO:0000313" key="4">
    <source>
        <dbReference type="Proteomes" id="UP000604046"/>
    </source>
</evidence>